<name>A0ABD2P304_9CUCU</name>
<gene>
    <name evidence="1" type="ORF">HHI36_019353</name>
</gene>
<sequence>MVKNRDSHYLKQQFKIQDRDTKNVLKRQKENSSKINYKVQRVTVKTVVNHKNLENKVHLQANDIRERESEDGTVTTCRKQISTILNNHFVTVGANLAKKINSHNPGRLERKVTNLLHQQ</sequence>
<evidence type="ECO:0000313" key="1">
    <source>
        <dbReference type="EMBL" id="KAL3285243.1"/>
    </source>
</evidence>
<comment type="caution">
    <text evidence="1">The sequence shown here is derived from an EMBL/GenBank/DDBJ whole genome shotgun (WGS) entry which is preliminary data.</text>
</comment>
<keyword evidence="2" id="KW-1185">Reference proteome</keyword>
<proteinExistence type="predicted"/>
<dbReference type="EMBL" id="JABFTP020000165">
    <property type="protein sequence ID" value="KAL3285243.1"/>
    <property type="molecule type" value="Genomic_DNA"/>
</dbReference>
<evidence type="ECO:0000313" key="2">
    <source>
        <dbReference type="Proteomes" id="UP001516400"/>
    </source>
</evidence>
<dbReference type="Proteomes" id="UP001516400">
    <property type="component" value="Unassembled WGS sequence"/>
</dbReference>
<dbReference type="AlphaFoldDB" id="A0ABD2P304"/>
<reference evidence="1 2" key="1">
    <citation type="journal article" date="2021" name="BMC Biol.">
        <title>Horizontally acquired antibacterial genes associated with adaptive radiation of ladybird beetles.</title>
        <authorList>
            <person name="Li H.S."/>
            <person name="Tang X.F."/>
            <person name="Huang Y.H."/>
            <person name="Xu Z.Y."/>
            <person name="Chen M.L."/>
            <person name="Du X.Y."/>
            <person name="Qiu B.Y."/>
            <person name="Chen P.T."/>
            <person name="Zhang W."/>
            <person name="Slipinski A."/>
            <person name="Escalona H.E."/>
            <person name="Waterhouse R.M."/>
            <person name="Zwick A."/>
            <person name="Pang H."/>
        </authorList>
    </citation>
    <scope>NUCLEOTIDE SEQUENCE [LARGE SCALE GENOMIC DNA]</scope>
    <source>
        <strain evidence="1">SYSU2018</strain>
    </source>
</reference>
<organism evidence="1 2">
    <name type="scientific">Cryptolaemus montrouzieri</name>
    <dbReference type="NCBI Taxonomy" id="559131"/>
    <lineage>
        <taxon>Eukaryota</taxon>
        <taxon>Metazoa</taxon>
        <taxon>Ecdysozoa</taxon>
        <taxon>Arthropoda</taxon>
        <taxon>Hexapoda</taxon>
        <taxon>Insecta</taxon>
        <taxon>Pterygota</taxon>
        <taxon>Neoptera</taxon>
        <taxon>Endopterygota</taxon>
        <taxon>Coleoptera</taxon>
        <taxon>Polyphaga</taxon>
        <taxon>Cucujiformia</taxon>
        <taxon>Coccinelloidea</taxon>
        <taxon>Coccinellidae</taxon>
        <taxon>Scymninae</taxon>
        <taxon>Scymnini</taxon>
        <taxon>Cryptolaemus</taxon>
    </lineage>
</organism>
<protein>
    <submittedName>
        <fullName evidence="1">Uncharacterized protein</fullName>
    </submittedName>
</protein>
<accession>A0ABD2P304</accession>